<accession>A0A0C3PFL0</accession>
<evidence type="ECO:0000313" key="2">
    <source>
        <dbReference type="EMBL" id="KIP04373.1"/>
    </source>
</evidence>
<keyword evidence="3" id="KW-1185">Reference proteome</keyword>
<evidence type="ECO:0000313" key="3">
    <source>
        <dbReference type="Proteomes" id="UP000053257"/>
    </source>
</evidence>
<evidence type="ECO:0000256" key="1">
    <source>
        <dbReference type="SAM" id="MobiDB-lite"/>
    </source>
</evidence>
<name>A0A0C3PFL0_PHLG1</name>
<reference evidence="2 3" key="1">
    <citation type="journal article" date="2014" name="PLoS Genet.">
        <title>Analysis of the Phlebiopsis gigantea genome, transcriptome and secretome provides insight into its pioneer colonization strategies of wood.</title>
        <authorList>
            <person name="Hori C."/>
            <person name="Ishida T."/>
            <person name="Igarashi K."/>
            <person name="Samejima M."/>
            <person name="Suzuki H."/>
            <person name="Master E."/>
            <person name="Ferreira P."/>
            <person name="Ruiz-Duenas F.J."/>
            <person name="Held B."/>
            <person name="Canessa P."/>
            <person name="Larrondo L.F."/>
            <person name="Schmoll M."/>
            <person name="Druzhinina I.S."/>
            <person name="Kubicek C.P."/>
            <person name="Gaskell J.A."/>
            <person name="Kersten P."/>
            <person name="St John F."/>
            <person name="Glasner J."/>
            <person name="Sabat G."/>
            <person name="Splinter BonDurant S."/>
            <person name="Syed K."/>
            <person name="Yadav J."/>
            <person name="Mgbeahuruike A.C."/>
            <person name="Kovalchuk A."/>
            <person name="Asiegbu F.O."/>
            <person name="Lackner G."/>
            <person name="Hoffmeister D."/>
            <person name="Rencoret J."/>
            <person name="Gutierrez A."/>
            <person name="Sun H."/>
            <person name="Lindquist E."/>
            <person name="Barry K."/>
            <person name="Riley R."/>
            <person name="Grigoriev I.V."/>
            <person name="Henrissat B."/>
            <person name="Kues U."/>
            <person name="Berka R.M."/>
            <person name="Martinez A.T."/>
            <person name="Covert S.F."/>
            <person name="Blanchette R.A."/>
            <person name="Cullen D."/>
        </authorList>
    </citation>
    <scope>NUCLEOTIDE SEQUENCE [LARGE SCALE GENOMIC DNA]</scope>
    <source>
        <strain evidence="2 3">11061_1 CR5-6</strain>
    </source>
</reference>
<feature type="region of interest" description="Disordered" evidence="1">
    <location>
        <begin position="55"/>
        <end position="74"/>
    </location>
</feature>
<dbReference type="AlphaFoldDB" id="A0A0C3PFL0"/>
<sequence>MRCSADDGQRPRPAFCLRILHTSVAALQKETVECNTCSKVGAGVECRRIQAYVSPSSRHRGHGEPNIKSPPLLRDSQELDPWRNLDQLAKSVPDLRVVRLWGLFLDGGLPCPRPRLSGGWHLRRRPPVDVISAPFWHRASHAPATACTHAGSGAGGRPVHTWEEVAETYVWGEAHAMGLRASSADEERRELGSDRGELVCTRHVPLELMDVV</sequence>
<dbReference type="EMBL" id="KN840577">
    <property type="protein sequence ID" value="KIP04373.1"/>
    <property type="molecule type" value="Genomic_DNA"/>
</dbReference>
<protein>
    <submittedName>
        <fullName evidence="2">Uncharacterized protein</fullName>
    </submittedName>
</protein>
<organism evidence="2 3">
    <name type="scientific">Phlebiopsis gigantea (strain 11061_1 CR5-6)</name>
    <name type="common">White-rot fungus</name>
    <name type="synonym">Peniophora gigantea</name>
    <dbReference type="NCBI Taxonomy" id="745531"/>
    <lineage>
        <taxon>Eukaryota</taxon>
        <taxon>Fungi</taxon>
        <taxon>Dikarya</taxon>
        <taxon>Basidiomycota</taxon>
        <taxon>Agaricomycotina</taxon>
        <taxon>Agaricomycetes</taxon>
        <taxon>Polyporales</taxon>
        <taxon>Phanerochaetaceae</taxon>
        <taxon>Phlebiopsis</taxon>
    </lineage>
</organism>
<gene>
    <name evidence="2" type="ORF">PHLGIDRAFT_200018</name>
</gene>
<proteinExistence type="predicted"/>
<dbReference type="Proteomes" id="UP000053257">
    <property type="component" value="Unassembled WGS sequence"/>
</dbReference>
<dbReference type="HOGENOM" id="CLU_1300102_0_0_1"/>